<name>E2Q5W9_STRCL</name>
<protein>
    <submittedName>
        <fullName evidence="2">Uncharacterized protein</fullName>
    </submittedName>
</protein>
<feature type="region of interest" description="Disordered" evidence="1">
    <location>
        <begin position="81"/>
        <end position="112"/>
    </location>
</feature>
<dbReference type="RefSeq" id="WP_003959220.1">
    <property type="nucleotide sequence ID" value="NZ_CM000913.1"/>
</dbReference>
<proteinExistence type="predicted"/>
<dbReference type="GeneID" id="93733223"/>
<accession>E2Q5W9</accession>
<dbReference type="EMBL" id="CM000913">
    <property type="protein sequence ID" value="EFG05129.1"/>
    <property type="molecule type" value="Genomic_DNA"/>
</dbReference>
<evidence type="ECO:0000256" key="1">
    <source>
        <dbReference type="SAM" id="MobiDB-lite"/>
    </source>
</evidence>
<evidence type="ECO:0000313" key="3">
    <source>
        <dbReference type="Proteomes" id="UP000002357"/>
    </source>
</evidence>
<feature type="compositionally biased region" description="Gly residues" evidence="1">
    <location>
        <begin position="209"/>
        <end position="221"/>
    </location>
</feature>
<feature type="compositionally biased region" description="Low complexity" evidence="1">
    <location>
        <begin position="229"/>
        <end position="243"/>
    </location>
</feature>
<feature type="region of interest" description="Disordered" evidence="1">
    <location>
        <begin position="300"/>
        <end position="333"/>
    </location>
</feature>
<evidence type="ECO:0000313" key="2">
    <source>
        <dbReference type="EMBL" id="EFG05129.1"/>
    </source>
</evidence>
<dbReference type="OrthoDB" id="3296681at2"/>
<dbReference type="AlphaFoldDB" id="E2Q5W9"/>
<gene>
    <name evidence="2" type="ORF">SCLAV_0053</name>
</gene>
<dbReference type="KEGG" id="sclf:BB341_27460"/>
<organism evidence="2 3">
    <name type="scientific">Streptomyces clavuligerus</name>
    <dbReference type="NCBI Taxonomy" id="1901"/>
    <lineage>
        <taxon>Bacteria</taxon>
        <taxon>Bacillati</taxon>
        <taxon>Actinomycetota</taxon>
        <taxon>Actinomycetes</taxon>
        <taxon>Kitasatosporales</taxon>
        <taxon>Streptomycetaceae</taxon>
        <taxon>Streptomyces</taxon>
    </lineage>
</organism>
<feature type="region of interest" description="Disordered" evidence="1">
    <location>
        <begin position="168"/>
        <end position="243"/>
    </location>
</feature>
<dbReference type="STRING" id="1901.BB341_27460"/>
<feature type="compositionally biased region" description="Low complexity" evidence="1">
    <location>
        <begin position="101"/>
        <end position="112"/>
    </location>
</feature>
<feature type="compositionally biased region" description="Low complexity" evidence="1">
    <location>
        <begin position="316"/>
        <end position="333"/>
    </location>
</feature>
<dbReference type="Proteomes" id="UP000002357">
    <property type="component" value="Chromosome"/>
</dbReference>
<dbReference type="eggNOG" id="ENOG5033RTQ">
    <property type="taxonomic scope" value="Bacteria"/>
</dbReference>
<sequence length="670" mass="67115">MTVPASGAAPLEIEVRRCTVTVVRSGGWSWGPDPRGLVDRVVDALPGLLAEHFAGVLPGDGPDLELTGPVAVTVSASGTGPAHGGTAPLTAAFDTPPPLPDDSGPGAGAAAPGLSFEESLRAADRSWSPLSPSAFFAELAERDELGALLALLPDDSLRGWLRALLAEGAPPPGPGGNGAGGGAAPDPGPAGRLLAELARRSRTPASAGPPGGGEPDSGGDGPEAEPDGSRAATAAAGGPDPDAGARAVAAVLARDGAAAAARLLADTAGRPDAGDPSRLCSALAAVADPGGLLLLAEALGGAVPPGEPPRDTAPETGGPAPSARPGGAPALGAPRTAGEVPIWSALPFLLAGPLARIGYLDAVGPALAAAEAAGDAPCFAVALAYKVLGTTARGWRREQRDTEAAAVFAGLPGPLPEEYLAGFARRARPALPALDGVLALAVGRGHDPAEPLLLTGVDGDGGVLLLDAQGLFPVAWSADAAGLLPHWRGCGSPPVLVCGVPPPPGVLGALAAGGARLLTGIRPLRGEPLVRLAGRRPLWASAGQPPDPRLARALPGHAERVTELVRALVTERRAVPLDPGGALERSVTLAAALGLSTLAWTLWRDRETPDPVTALRRLADLDAVVRFGPDTVRVRIPLGRRHTDLLRGGLLADVRDVVWLDGRTLTFTGG</sequence>
<reference evidence="2 3" key="1">
    <citation type="journal article" date="2010" name="Genome Biol. Evol.">
        <title>The sequence of a 1.8-mb bacterial linear plasmid reveals a rich evolutionary reservoir of secondary metabolic pathways.</title>
        <authorList>
            <person name="Medema M.H."/>
            <person name="Trefzer A."/>
            <person name="Kovalchuk A."/>
            <person name="van den Berg M."/>
            <person name="Mueller U."/>
            <person name="Heijne W."/>
            <person name="Wu L."/>
            <person name="Alam M.T."/>
            <person name="Ronning C.M."/>
            <person name="Nierman W.C."/>
            <person name="Bovenberg R.A.L."/>
            <person name="Breitling R."/>
            <person name="Takano E."/>
        </authorList>
    </citation>
    <scope>NUCLEOTIDE SEQUENCE [LARGE SCALE GENOMIC DNA]</scope>
    <source>
        <strain evidence="3">ATCC 27064 / DSM 738 / JCM 4710 / NBRC 13307 / NCIMB 12785 / NRRL 3585 / VKM Ac-602</strain>
    </source>
</reference>
<keyword evidence="3" id="KW-1185">Reference proteome</keyword>